<dbReference type="PANTHER" id="PTHR43201">
    <property type="entry name" value="ACYL-COA SYNTHETASE"/>
    <property type="match status" value="1"/>
</dbReference>
<organism evidence="2 3">
    <name type="scientific">Enterococcus faecalis TX0630</name>
    <dbReference type="NCBI Taxonomy" id="749508"/>
    <lineage>
        <taxon>Bacteria</taxon>
        <taxon>Bacillati</taxon>
        <taxon>Bacillota</taxon>
        <taxon>Bacilli</taxon>
        <taxon>Lactobacillales</taxon>
        <taxon>Enterococcaceae</taxon>
        <taxon>Enterococcus</taxon>
    </lineage>
</organism>
<dbReference type="PROSITE" id="PS00455">
    <property type="entry name" value="AMP_BINDING"/>
    <property type="match status" value="1"/>
</dbReference>
<reference evidence="2 3" key="1">
    <citation type="submission" date="2010-09" db="EMBL/GenBank/DDBJ databases">
        <authorList>
            <person name="Weinstock G."/>
            <person name="Sodergren E."/>
            <person name="Clifton S."/>
            <person name="Fulton L."/>
            <person name="Fulton B."/>
            <person name="Courtney L."/>
            <person name="Fronick C."/>
            <person name="Harrison M."/>
            <person name="Strong C."/>
            <person name="Farmer C."/>
            <person name="Delahaunty K."/>
            <person name="Markovic C."/>
            <person name="Hall O."/>
            <person name="Minx P."/>
            <person name="Tomlinson C."/>
            <person name="Mitreva M."/>
            <person name="Hou S."/>
            <person name="Chen J."/>
            <person name="Wollam A."/>
            <person name="Pepin K.H."/>
            <person name="Johnson M."/>
            <person name="Bhonagiri V."/>
            <person name="Zhang X."/>
            <person name="Suruliraj S."/>
            <person name="Warren W."/>
            <person name="Chinwalla A."/>
            <person name="Mardis E.R."/>
            <person name="Wilson R.K."/>
        </authorList>
    </citation>
    <scope>NUCLEOTIDE SEQUENCE [LARGE SCALE GENOMIC DNA]</scope>
    <source>
        <strain evidence="2 3">TX0630</strain>
    </source>
</reference>
<name>A0ABC9P1K4_ENTFL</name>
<comment type="caution">
    <text evidence="2">The sequence shown here is derived from an EMBL/GenBank/DDBJ whole genome shotgun (WGS) entry which is preliminary data.</text>
</comment>
<dbReference type="Proteomes" id="UP000004933">
    <property type="component" value="Unassembled WGS sequence"/>
</dbReference>
<feature type="domain" description="AMP-dependent synthetase/ligase" evidence="1">
    <location>
        <begin position="12"/>
        <end position="358"/>
    </location>
</feature>
<proteinExistence type="predicted"/>
<evidence type="ECO:0000259" key="1">
    <source>
        <dbReference type="Pfam" id="PF00501"/>
    </source>
</evidence>
<dbReference type="SUPFAM" id="SSF56801">
    <property type="entry name" value="Acetyl-CoA synthetase-like"/>
    <property type="match status" value="1"/>
</dbReference>
<dbReference type="InterPro" id="IPR042099">
    <property type="entry name" value="ANL_N_sf"/>
</dbReference>
<dbReference type="PANTHER" id="PTHR43201:SF32">
    <property type="entry name" value="2-SUCCINYLBENZOATE--COA LIGASE, CHLOROPLASTIC_PEROXISOMAL"/>
    <property type="match status" value="1"/>
</dbReference>
<dbReference type="AlphaFoldDB" id="A0ABC9P1K4"/>
<dbReference type="Gene3D" id="3.40.50.12780">
    <property type="entry name" value="N-terminal domain of ligase-like"/>
    <property type="match status" value="1"/>
</dbReference>
<dbReference type="Pfam" id="PF00501">
    <property type="entry name" value="AMP-binding"/>
    <property type="match status" value="1"/>
</dbReference>
<sequence length="463" mass="52928">MRSVIKNINDMANLYPNREAYIGINEKVTYKELNEKISKMLIFLSKIENNIDQICTICQKESNAVAILLATSLLNIDNSIIPYDAHQYTKIEDVEFTNDVIVISEEDFDKNTTILTDVSNHFINSPIEKINIKDIVEKESLKDIQLFFEKSCSPAKLILYTSGTTGKSKGVIVSYNQFNFINVPITEQNEGINIITKGSSVRPFLGTILSTLKEGKTILQIDVDNCFDMTNLCERVDIESLTTNIYGIKKFISIAKKNKHLYNRIPLVTITGGVMHQFLREKSVEVFPNAKLLDLYGQTELGLISVIDSTEWCENEYCVGTPSFFVDVTIKDLHSHMELKEREIGHITVKSNHKFKGYSNHTAIALDEVYTGDLGYLKDSKLYLLGRISDCLKYGDSWLLKRDIECKLSEGFSEKFQVLVRDGRFYIILERHSSRIEKIIEDKFSSFKQLIQIKIVQEINETN</sequence>
<accession>A0ABC9P1K4</accession>
<evidence type="ECO:0000313" key="2">
    <source>
        <dbReference type="EMBL" id="EFU88800.1"/>
    </source>
</evidence>
<protein>
    <recommendedName>
        <fullName evidence="1">AMP-dependent synthetase/ligase domain-containing protein</fullName>
    </recommendedName>
</protein>
<gene>
    <name evidence="2" type="ORF">HMPREF9511_03271</name>
</gene>
<dbReference type="InterPro" id="IPR020845">
    <property type="entry name" value="AMP-binding_CS"/>
</dbReference>
<evidence type="ECO:0000313" key="3">
    <source>
        <dbReference type="Proteomes" id="UP000004933"/>
    </source>
</evidence>
<dbReference type="RefSeq" id="WP_002393652.1">
    <property type="nucleotide sequence ID" value="NZ_GL454893.1"/>
</dbReference>
<dbReference type="InterPro" id="IPR000873">
    <property type="entry name" value="AMP-dep_synth/lig_dom"/>
</dbReference>
<dbReference type="EMBL" id="AEBE01000161">
    <property type="protein sequence ID" value="EFU88800.1"/>
    <property type="molecule type" value="Genomic_DNA"/>
</dbReference>